<proteinExistence type="predicted"/>
<protein>
    <submittedName>
        <fullName evidence="1">Uncharacterized protein</fullName>
    </submittedName>
</protein>
<keyword evidence="2" id="KW-1185">Reference proteome</keyword>
<evidence type="ECO:0000313" key="1">
    <source>
        <dbReference type="EMBL" id="KAH3694635.1"/>
    </source>
</evidence>
<dbReference type="EMBL" id="JAIWYP010000016">
    <property type="protein sequence ID" value="KAH3694635.1"/>
    <property type="molecule type" value="Genomic_DNA"/>
</dbReference>
<organism evidence="1 2">
    <name type="scientific">Dreissena polymorpha</name>
    <name type="common">Zebra mussel</name>
    <name type="synonym">Mytilus polymorpha</name>
    <dbReference type="NCBI Taxonomy" id="45954"/>
    <lineage>
        <taxon>Eukaryota</taxon>
        <taxon>Metazoa</taxon>
        <taxon>Spiralia</taxon>
        <taxon>Lophotrochozoa</taxon>
        <taxon>Mollusca</taxon>
        <taxon>Bivalvia</taxon>
        <taxon>Autobranchia</taxon>
        <taxon>Heteroconchia</taxon>
        <taxon>Euheterodonta</taxon>
        <taxon>Imparidentia</taxon>
        <taxon>Neoheterodontei</taxon>
        <taxon>Myida</taxon>
        <taxon>Dreissenoidea</taxon>
        <taxon>Dreissenidae</taxon>
        <taxon>Dreissena</taxon>
    </lineage>
</organism>
<sequence length="68" mass="7735">MPSLASSYHEGSGRPYRNRMFAAVLPQLYRNFAPNFLFEGGFARTLKDFAAYRKVARTSRLAAKFARS</sequence>
<dbReference type="AlphaFoldDB" id="A0A9D3YA57"/>
<evidence type="ECO:0000313" key="2">
    <source>
        <dbReference type="Proteomes" id="UP000828390"/>
    </source>
</evidence>
<reference evidence="1" key="2">
    <citation type="submission" date="2020-11" db="EMBL/GenBank/DDBJ databases">
        <authorList>
            <person name="McCartney M.A."/>
            <person name="Auch B."/>
            <person name="Kono T."/>
            <person name="Mallez S."/>
            <person name="Becker A."/>
            <person name="Gohl D.M."/>
            <person name="Silverstein K.A.T."/>
            <person name="Koren S."/>
            <person name="Bechman K.B."/>
            <person name="Herman A."/>
            <person name="Abrahante J.E."/>
            <person name="Garbe J."/>
        </authorList>
    </citation>
    <scope>NUCLEOTIDE SEQUENCE</scope>
    <source>
        <strain evidence="1">Duluth1</strain>
        <tissue evidence="1">Whole animal</tissue>
    </source>
</reference>
<reference evidence="1" key="1">
    <citation type="journal article" date="2019" name="bioRxiv">
        <title>The Genome of the Zebra Mussel, Dreissena polymorpha: A Resource for Invasive Species Research.</title>
        <authorList>
            <person name="McCartney M.A."/>
            <person name="Auch B."/>
            <person name="Kono T."/>
            <person name="Mallez S."/>
            <person name="Zhang Y."/>
            <person name="Obille A."/>
            <person name="Becker A."/>
            <person name="Abrahante J.E."/>
            <person name="Garbe J."/>
            <person name="Badalamenti J.P."/>
            <person name="Herman A."/>
            <person name="Mangelson H."/>
            <person name="Liachko I."/>
            <person name="Sullivan S."/>
            <person name="Sone E.D."/>
            <person name="Koren S."/>
            <person name="Silverstein K.A.T."/>
            <person name="Beckman K.B."/>
            <person name="Gohl D.M."/>
        </authorList>
    </citation>
    <scope>NUCLEOTIDE SEQUENCE</scope>
    <source>
        <strain evidence="1">Duluth1</strain>
        <tissue evidence="1">Whole animal</tissue>
    </source>
</reference>
<accession>A0A9D3YA57</accession>
<comment type="caution">
    <text evidence="1">The sequence shown here is derived from an EMBL/GenBank/DDBJ whole genome shotgun (WGS) entry which is preliminary data.</text>
</comment>
<name>A0A9D3YA57_DREPO</name>
<dbReference type="Proteomes" id="UP000828390">
    <property type="component" value="Unassembled WGS sequence"/>
</dbReference>
<gene>
    <name evidence="1" type="ORF">DPMN_082075</name>
</gene>